<feature type="compositionally biased region" description="Low complexity" evidence="7">
    <location>
        <begin position="110"/>
        <end position="159"/>
    </location>
</feature>
<evidence type="ECO:0000256" key="4">
    <source>
        <dbReference type="ARBA" id="ARBA00022801"/>
    </source>
</evidence>
<keyword evidence="5 6" id="KW-0788">Thiol protease</keyword>
<feature type="compositionally biased region" description="Polar residues" evidence="7">
    <location>
        <begin position="175"/>
        <end position="185"/>
    </location>
</feature>
<evidence type="ECO:0000313" key="10">
    <source>
        <dbReference type="EMBL" id="KAA1135668.1"/>
    </source>
</evidence>
<dbReference type="EC" id="3.4.19.12" evidence="6"/>
<comment type="caution">
    <text evidence="9">The sequence shown here is derived from an EMBL/GenBank/DDBJ whole genome shotgun (WGS) entry which is preliminary data.</text>
</comment>
<sequence length="727" mass="80322">MLETTPIAGPSIPRSLLLNSNHTQTLISNNPKPMTTSTQSKKLEQTNQQLQSDHNKNTSPTNHLIRVRLADHLLTAPGVSFARSLSAYSSAYGTIRTSSSIIRKNHKLHPSSSSTSPTPSQNNSSTKQQQQQQHTTTPHSPTHSHLPSPSNSPSNSSELKPPPPPPSLPEEKQENSTTNPHQPDSNPIPPTEATHIEPTTPQPPLINKPKSWADLLRRPESHPKPTNSITNPSNSSHLSLNSKTTRTSTETIESLNLNQPLPLSQKLALLRATDQPSYLIPRGLVNNGNICFANAILQVLVHCSPFFNLLNHIRRIVAHDFKSQTPLLDAMIAFLHEFQTVDPTDLQPILDSTGQLKKYQLPTSAAHLRQGDPFIAESVWMATKDNFRFDAMRRGQQEDAQEFLCFFLDSLHEELLFLTNKHDSTIQSKLQKSKTQPSNPLPHLSTNEALNSGEWLEVGAKGQAAVTRSMDACPSPLTELFDLKTRSVLHRSGQKDSVTFEPTNMLQLSIEHPSITTIEQALAHFSSPEVISDMVSKNGQRVSATKQVYIESFPPVLVLHLKRFNYNNQDGTVHKSNKQIRFGTELKIPQIVMSPAQRGAQNGKDGQVNFKLFAVVYHHGPHASGGHYTVLIRQPVIDNWIYIDDTQITPIANPNIMMSSSSENGLDNHIHSSSSSNIGPIDPTNQGPDRLRSSGINGHHNHINGSSNGGGNDQNIKTPYLLFYTRG</sequence>
<gene>
    <name evidence="9" type="ORF">PGT21_001090</name>
    <name evidence="10" type="ORF">PGTUg99_029771</name>
</gene>
<dbReference type="InterPro" id="IPR018200">
    <property type="entry name" value="USP_CS"/>
</dbReference>
<evidence type="ECO:0000313" key="12">
    <source>
        <dbReference type="Proteomes" id="UP000325313"/>
    </source>
</evidence>
<accession>A0A5B0MI16</accession>
<dbReference type="PROSITE" id="PS50235">
    <property type="entry name" value="USP_3"/>
    <property type="match status" value="1"/>
</dbReference>
<dbReference type="PANTHER" id="PTHR24006:SF687">
    <property type="entry name" value="UBIQUITIN CARBOXYL-TERMINAL HYDROLASE 10"/>
    <property type="match status" value="1"/>
</dbReference>
<dbReference type="GO" id="GO:0016579">
    <property type="term" value="P:protein deubiquitination"/>
    <property type="evidence" value="ECO:0007669"/>
    <property type="project" value="InterPro"/>
</dbReference>
<evidence type="ECO:0000256" key="3">
    <source>
        <dbReference type="ARBA" id="ARBA00022786"/>
    </source>
</evidence>
<evidence type="ECO:0000256" key="5">
    <source>
        <dbReference type="ARBA" id="ARBA00022807"/>
    </source>
</evidence>
<dbReference type="AlphaFoldDB" id="A0A5B0MI16"/>
<feature type="region of interest" description="Disordered" evidence="7">
    <location>
        <begin position="101"/>
        <end position="251"/>
    </location>
</feature>
<comment type="catalytic activity">
    <reaction evidence="1 6">
        <text>Thiol-dependent hydrolysis of ester, thioester, amide, peptide and isopeptide bonds formed by the C-terminal Gly of ubiquitin (a 76-residue protein attached to proteins as an intracellular targeting signal).</text>
        <dbReference type="EC" id="3.4.19.12"/>
    </reaction>
</comment>
<proteinExistence type="inferred from homology"/>
<dbReference type="Proteomes" id="UP000324748">
    <property type="component" value="Unassembled WGS sequence"/>
</dbReference>
<dbReference type="CDD" id="cd02257">
    <property type="entry name" value="Peptidase_C19"/>
    <property type="match status" value="1"/>
</dbReference>
<keyword evidence="3 6" id="KW-0833">Ubl conjugation pathway</keyword>
<name>A0A5B0MI16_PUCGR</name>
<keyword evidence="11" id="KW-1185">Reference proteome</keyword>
<dbReference type="GO" id="GO:0005829">
    <property type="term" value="C:cytosol"/>
    <property type="evidence" value="ECO:0007669"/>
    <property type="project" value="TreeGrafter"/>
</dbReference>
<dbReference type="GO" id="GO:0004843">
    <property type="term" value="F:cysteine-type deubiquitinase activity"/>
    <property type="evidence" value="ECO:0007669"/>
    <property type="project" value="UniProtKB-UniRule"/>
</dbReference>
<dbReference type="PANTHER" id="PTHR24006">
    <property type="entry name" value="UBIQUITIN CARBOXYL-TERMINAL HYDROLASE"/>
    <property type="match status" value="1"/>
</dbReference>
<dbReference type="PROSITE" id="PS00972">
    <property type="entry name" value="USP_1"/>
    <property type="match status" value="1"/>
</dbReference>
<evidence type="ECO:0000313" key="9">
    <source>
        <dbReference type="EMBL" id="KAA1076281.1"/>
    </source>
</evidence>
<dbReference type="OrthoDB" id="429671at2759"/>
<feature type="region of interest" description="Disordered" evidence="7">
    <location>
        <begin position="24"/>
        <end position="61"/>
    </location>
</feature>
<evidence type="ECO:0000256" key="7">
    <source>
        <dbReference type="SAM" id="MobiDB-lite"/>
    </source>
</evidence>
<evidence type="ECO:0000256" key="1">
    <source>
        <dbReference type="ARBA" id="ARBA00000707"/>
    </source>
</evidence>
<dbReference type="EMBL" id="VDEP01000038">
    <property type="protein sequence ID" value="KAA1135668.1"/>
    <property type="molecule type" value="Genomic_DNA"/>
</dbReference>
<reference evidence="11 12" key="1">
    <citation type="submission" date="2019-05" db="EMBL/GenBank/DDBJ databases">
        <title>Emergence of the Ug99 lineage of the wheat stem rust pathogen through somatic hybridization.</title>
        <authorList>
            <person name="Li F."/>
            <person name="Upadhyaya N.M."/>
            <person name="Sperschneider J."/>
            <person name="Matny O."/>
            <person name="Nguyen-Phuc H."/>
            <person name="Mago R."/>
            <person name="Raley C."/>
            <person name="Miller M.E."/>
            <person name="Silverstein K.A.T."/>
            <person name="Henningsen E."/>
            <person name="Hirsch C.D."/>
            <person name="Visser B."/>
            <person name="Pretorius Z.A."/>
            <person name="Steffenson B.J."/>
            <person name="Schwessinger B."/>
            <person name="Dodds P.N."/>
            <person name="Figueroa M."/>
        </authorList>
    </citation>
    <scope>NUCLEOTIDE SEQUENCE [LARGE SCALE GENOMIC DNA]</scope>
    <source>
        <strain evidence="9">21-0</strain>
        <strain evidence="10 12">Ug99</strain>
    </source>
</reference>
<evidence type="ECO:0000313" key="11">
    <source>
        <dbReference type="Proteomes" id="UP000324748"/>
    </source>
</evidence>
<dbReference type="EMBL" id="VSWC01000145">
    <property type="protein sequence ID" value="KAA1076281.1"/>
    <property type="molecule type" value="Genomic_DNA"/>
</dbReference>
<dbReference type="Gene3D" id="3.90.70.10">
    <property type="entry name" value="Cysteine proteinases"/>
    <property type="match status" value="1"/>
</dbReference>
<feature type="region of interest" description="Disordered" evidence="7">
    <location>
        <begin position="665"/>
        <end position="716"/>
    </location>
</feature>
<dbReference type="PROSITE" id="PS00973">
    <property type="entry name" value="USP_2"/>
    <property type="match status" value="1"/>
</dbReference>
<keyword evidence="4 6" id="KW-0378">Hydrolase</keyword>
<keyword evidence="2 6" id="KW-0645">Protease</keyword>
<organism evidence="9 11">
    <name type="scientific">Puccinia graminis f. sp. tritici</name>
    <dbReference type="NCBI Taxonomy" id="56615"/>
    <lineage>
        <taxon>Eukaryota</taxon>
        <taxon>Fungi</taxon>
        <taxon>Dikarya</taxon>
        <taxon>Basidiomycota</taxon>
        <taxon>Pucciniomycotina</taxon>
        <taxon>Pucciniomycetes</taxon>
        <taxon>Pucciniales</taxon>
        <taxon>Pucciniaceae</taxon>
        <taxon>Puccinia</taxon>
    </lineage>
</organism>
<dbReference type="Proteomes" id="UP000325313">
    <property type="component" value="Unassembled WGS sequence"/>
</dbReference>
<dbReference type="InterPro" id="IPR050164">
    <property type="entry name" value="Peptidase_C19"/>
</dbReference>
<dbReference type="InterPro" id="IPR028889">
    <property type="entry name" value="USP"/>
</dbReference>
<dbReference type="SUPFAM" id="SSF54001">
    <property type="entry name" value="Cysteine proteinases"/>
    <property type="match status" value="1"/>
</dbReference>
<evidence type="ECO:0000256" key="2">
    <source>
        <dbReference type="ARBA" id="ARBA00022670"/>
    </source>
</evidence>
<protein>
    <recommendedName>
        <fullName evidence="6">Ubiquitin carboxyl-terminal hydrolase</fullName>
        <ecNumber evidence="6">3.4.19.12</ecNumber>
    </recommendedName>
</protein>
<dbReference type="Pfam" id="PF00443">
    <property type="entry name" value="UCH"/>
    <property type="match status" value="1"/>
</dbReference>
<dbReference type="InterPro" id="IPR038765">
    <property type="entry name" value="Papain-like_cys_pep_sf"/>
</dbReference>
<dbReference type="InterPro" id="IPR001394">
    <property type="entry name" value="Peptidase_C19_UCH"/>
</dbReference>
<comment type="similarity">
    <text evidence="6">Belongs to the peptidase C19 family.</text>
</comment>
<feature type="domain" description="USP" evidence="8">
    <location>
        <begin position="282"/>
        <end position="669"/>
    </location>
</feature>
<feature type="compositionally biased region" description="Low complexity" evidence="7">
    <location>
        <begin position="693"/>
        <end position="706"/>
    </location>
</feature>
<dbReference type="GO" id="GO:0005634">
    <property type="term" value="C:nucleus"/>
    <property type="evidence" value="ECO:0007669"/>
    <property type="project" value="TreeGrafter"/>
</dbReference>
<evidence type="ECO:0000256" key="6">
    <source>
        <dbReference type="RuleBase" id="RU366025"/>
    </source>
</evidence>
<feature type="compositionally biased region" description="Low complexity" evidence="7">
    <location>
        <begin position="225"/>
        <end position="242"/>
    </location>
</feature>
<evidence type="ECO:0000259" key="8">
    <source>
        <dbReference type="PROSITE" id="PS50235"/>
    </source>
</evidence>
<feature type="region of interest" description="Disordered" evidence="7">
    <location>
        <begin position="428"/>
        <end position="447"/>
    </location>
</feature>
<dbReference type="GO" id="GO:0006508">
    <property type="term" value="P:proteolysis"/>
    <property type="evidence" value="ECO:0007669"/>
    <property type="project" value="UniProtKB-KW"/>
</dbReference>